<dbReference type="AlphaFoldDB" id="A0A5K7YQK0"/>
<evidence type="ECO:0000259" key="13">
    <source>
        <dbReference type="PROSITE" id="PS50113"/>
    </source>
</evidence>
<dbReference type="PANTHER" id="PTHR43065">
    <property type="entry name" value="SENSOR HISTIDINE KINASE"/>
    <property type="match status" value="1"/>
</dbReference>
<keyword evidence="9" id="KW-0175">Coiled coil</keyword>
<dbReference type="GO" id="GO:0005524">
    <property type="term" value="F:ATP binding"/>
    <property type="evidence" value="ECO:0007669"/>
    <property type="project" value="UniProtKB-KW"/>
</dbReference>
<evidence type="ECO:0000259" key="11">
    <source>
        <dbReference type="PROSITE" id="PS50109"/>
    </source>
</evidence>
<evidence type="ECO:0000256" key="9">
    <source>
        <dbReference type="SAM" id="Coils"/>
    </source>
</evidence>
<protein>
    <recommendedName>
        <fullName evidence="2">histidine kinase</fullName>
        <ecNumber evidence="2">2.7.13.3</ecNumber>
    </recommendedName>
</protein>
<evidence type="ECO:0000256" key="2">
    <source>
        <dbReference type="ARBA" id="ARBA00012438"/>
    </source>
</evidence>
<accession>A0A5K7YQK0</accession>
<dbReference type="CDD" id="cd00082">
    <property type="entry name" value="HisKA"/>
    <property type="match status" value="1"/>
</dbReference>
<keyword evidence="6" id="KW-0418">Kinase</keyword>
<dbReference type="OrthoDB" id="9805967at2"/>
<evidence type="ECO:0000256" key="8">
    <source>
        <dbReference type="ARBA" id="ARBA00023012"/>
    </source>
</evidence>
<feature type="region of interest" description="Disordered" evidence="10">
    <location>
        <begin position="504"/>
        <end position="527"/>
    </location>
</feature>
<dbReference type="SMART" id="SM00388">
    <property type="entry name" value="HisKA"/>
    <property type="match status" value="1"/>
</dbReference>
<dbReference type="GO" id="GO:0000155">
    <property type="term" value="F:phosphorelay sensor kinase activity"/>
    <property type="evidence" value="ECO:0007669"/>
    <property type="project" value="InterPro"/>
</dbReference>
<dbReference type="InterPro" id="IPR035965">
    <property type="entry name" value="PAS-like_dom_sf"/>
</dbReference>
<dbReference type="Pfam" id="PF08448">
    <property type="entry name" value="PAS_4"/>
    <property type="match status" value="1"/>
</dbReference>
<dbReference type="PROSITE" id="PS50112">
    <property type="entry name" value="PAS"/>
    <property type="match status" value="1"/>
</dbReference>
<feature type="domain" description="Histidine kinase" evidence="11">
    <location>
        <begin position="290"/>
        <end position="510"/>
    </location>
</feature>
<dbReference type="InterPro" id="IPR036097">
    <property type="entry name" value="HisK_dim/P_sf"/>
</dbReference>
<dbReference type="Pfam" id="PF00512">
    <property type="entry name" value="HisKA"/>
    <property type="match status" value="1"/>
</dbReference>
<dbReference type="Proteomes" id="UP000427906">
    <property type="component" value="Chromosome"/>
</dbReference>
<dbReference type="SUPFAM" id="SSF55785">
    <property type="entry name" value="PYP-like sensor domain (PAS domain)"/>
    <property type="match status" value="1"/>
</dbReference>
<dbReference type="InterPro" id="IPR003594">
    <property type="entry name" value="HATPase_dom"/>
</dbReference>
<organism evidence="14 15">
    <name type="scientific">Desulfosarcina alkanivorans</name>
    <dbReference type="NCBI Taxonomy" id="571177"/>
    <lineage>
        <taxon>Bacteria</taxon>
        <taxon>Pseudomonadati</taxon>
        <taxon>Thermodesulfobacteriota</taxon>
        <taxon>Desulfobacteria</taxon>
        <taxon>Desulfobacterales</taxon>
        <taxon>Desulfosarcinaceae</taxon>
        <taxon>Desulfosarcina</taxon>
    </lineage>
</organism>
<evidence type="ECO:0000256" key="1">
    <source>
        <dbReference type="ARBA" id="ARBA00000085"/>
    </source>
</evidence>
<evidence type="ECO:0000256" key="6">
    <source>
        <dbReference type="ARBA" id="ARBA00022777"/>
    </source>
</evidence>
<evidence type="ECO:0000256" key="5">
    <source>
        <dbReference type="ARBA" id="ARBA00022741"/>
    </source>
</evidence>
<dbReference type="RefSeq" id="WP_155319344.1">
    <property type="nucleotide sequence ID" value="NZ_AP021874.1"/>
</dbReference>
<keyword evidence="7" id="KW-0067">ATP-binding</keyword>
<evidence type="ECO:0000259" key="12">
    <source>
        <dbReference type="PROSITE" id="PS50112"/>
    </source>
</evidence>
<dbReference type="SMART" id="SM00387">
    <property type="entry name" value="HATPase_c"/>
    <property type="match status" value="1"/>
</dbReference>
<evidence type="ECO:0000313" key="14">
    <source>
        <dbReference type="EMBL" id="BBO71526.1"/>
    </source>
</evidence>
<reference evidence="14 15" key="1">
    <citation type="submission" date="2019-11" db="EMBL/GenBank/DDBJ databases">
        <title>Comparative genomics of hydrocarbon-degrading Desulfosarcina strains.</title>
        <authorList>
            <person name="Watanabe M."/>
            <person name="Kojima H."/>
            <person name="Fukui M."/>
        </authorList>
    </citation>
    <scope>NUCLEOTIDE SEQUENCE [LARGE SCALE GENOMIC DNA]</scope>
    <source>
        <strain evidence="14 15">PL12</strain>
    </source>
</reference>
<dbReference type="PROSITE" id="PS50109">
    <property type="entry name" value="HIS_KIN"/>
    <property type="match status" value="1"/>
</dbReference>
<keyword evidence="3" id="KW-0597">Phosphoprotein</keyword>
<feature type="coiled-coil region" evidence="9">
    <location>
        <begin position="247"/>
        <end position="274"/>
    </location>
</feature>
<gene>
    <name evidence="14" type="ORF">DSCA_54560</name>
</gene>
<dbReference type="SMART" id="SM00091">
    <property type="entry name" value="PAS"/>
    <property type="match status" value="1"/>
</dbReference>
<dbReference type="InterPro" id="IPR013656">
    <property type="entry name" value="PAS_4"/>
</dbReference>
<dbReference type="Gene3D" id="1.10.287.130">
    <property type="match status" value="1"/>
</dbReference>
<dbReference type="CDD" id="cd00130">
    <property type="entry name" value="PAS"/>
    <property type="match status" value="1"/>
</dbReference>
<dbReference type="SUPFAM" id="SSF47384">
    <property type="entry name" value="Homodimeric domain of signal transducing histidine kinase"/>
    <property type="match status" value="1"/>
</dbReference>
<dbReference type="PANTHER" id="PTHR43065:SF46">
    <property type="entry name" value="C4-DICARBOXYLATE TRANSPORT SENSOR PROTEIN DCTB"/>
    <property type="match status" value="1"/>
</dbReference>
<evidence type="ECO:0000256" key="10">
    <source>
        <dbReference type="SAM" id="MobiDB-lite"/>
    </source>
</evidence>
<dbReference type="Pfam" id="PF02518">
    <property type="entry name" value="HATPase_c"/>
    <property type="match status" value="1"/>
</dbReference>
<dbReference type="PRINTS" id="PR00344">
    <property type="entry name" value="BCTRLSENSOR"/>
</dbReference>
<dbReference type="KEGG" id="dalk:DSCA_54560"/>
<dbReference type="InterPro" id="IPR036890">
    <property type="entry name" value="HATPase_C_sf"/>
</dbReference>
<keyword evidence="4" id="KW-0808">Transferase</keyword>
<proteinExistence type="predicted"/>
<dbReference type="InterPro" id="IPR003661">
    <property type="entry name" value="HisK_dim/P_dom"/>
</dbReference>
<feature type="domain" description="PAC" evidence="13">
    <location>
        <begin position="202"/>
        <end position="255"/>
    </location>
</feature>
<dbReference type="PROSITE" id="PS50113">
    <property type="entry name" value="PAC"/>
    <property type="match status" value="1"/>
</dbReference>
<name>A0A5K7YQK0_9BACT</name>
<dbReference type="InterPro" id="IPR000700">
    <property type="entry name" value="PAS-assoc_C"/>
</dbReference>
<evidence type="ECO:0000313" key="15">
    <source>
        <dbReference type="Proteomes" id="UP000427906"/>
    </source>
</evidence>
<evidence type="ECO:0000256" key="7">
    <source>
        <dbReference type="ARBA" id="ARBA00022840"/>
    </source>
</evidence>
<keyword evidence="15" id="KW-1185">Reference proteome</keyword>
<keyword evidence="5" id="KW-0547">Nucleotide-binding</keyword>
<dbReference type="InterPro" id="IPR004358">
    <property type="entry name" value="Sig_transdc_His_kin-like_C"/>
</dbReference>
<feature type="domain" description="PAS" evidence="12">
    <location>
        <begin position="126"/>
        <end position="200"/>
    </location>
</feature>
<sequence>MAGETPSVLNIALIGGGEYCGEVLKMTTVAFLQDQVNSRIVAVADPDGSAPGVALARQLGLTIVSDFEQLYDPVANVQLFILLDPDPDLLRRVLKTKPDFLRVLSYHAFDLFWKTFKSRERILEQRTEEMQTILNGIQDLILVITPEQEIVDANEAFLRQMGYNKEEVVGKKCFEIYHQTHQSCYGDESGCPLSTVIRNRETAQTIRTRTDPFGKTHYIEVTIHPLWEKDGKISRFLEISHDITERKHQEEESRRRLEQMVDERTRQLQETHDKLLHQDKMASLGKLSASVVHEINNPIAGILNLILLMKRIMKEDSGDARGQDSFDRYLTLMESETRRISRIVSNLLTFSRQSKMEMGEQDVNRLIEKTLVINDNLLKIHNVKVRKELDSELPPVVGSADQLQQVFMNMVSNAVEALEGRGGGVLSVRTWCGKSADVINISFADNGIGISSGHLNKLFEPFYTTKKKGKGVGLGLSVAYGIIKAHNGSITVDTLPGKGATFTIQLPSSPEPPQAETADAGRKAGPR</sequence>
<dbReference type="Gene3D" id="3.30.450.20">
    <property type="entry name" value="PAS domain"/>
    <property type="match status" value="1"/>
</dbReference>
<evidence type="ECO:0000256" key="4">
    <source>
        <dbReference type="ARBA" id="ARBA00022679"/>
    </source>
</evidence>
<keyword evidence="8" id="KW-0902">Two-component regulatory system</keyword>
<dbReference type="EC" id="2.7.13.3" evidence="2"/>
<dbReference type="Gene3D" id="3.30.565.10">
    <property type="entry name" value="Histidine kinase-like ATPase, C-terminal domain"/>
    <property type="match status" value="1"/>
</dbReference>
<comment type="catalytic activity">
    <reaction evidence="1">
        <text>ATP + protein L-histidine = ADP + protein N-phospho-L-histidine.</text>
        <dbReference type="EC" id="2.7.13.3"/>
    </reaction>
</comment>
<evidence type="ECO:0000256" key="3">
    <source>
        <dbReference type="ARBA" id="ARBA00022553"/>
    </source>
</evidence>
<dbReference type="NCBIfam" id="TIGR00229">
    <property type="entry name" value="sensory_box"/>
    <property type="match status" value="1"/>
</dbReference>
<dbReference type="InterPro" id="IPR000014">
    <property type="entry name" value="PAS"/>
</dbReference>
<dbReference type="SUPFAM" id="SSF55874">
    <property type="entry name" value="ATPase domain of HSP90 chaperone/DNA topoisomerase II/histidine kinase"/>
    <property type="match status" value="1"/>
</dbReference>
<dbReference type="EMBL" id="AP021874">
    <property type="protein sequence ID" value="BBO71526.1"/>
    <property type="molecule type" value="Genomic_DNA"/>
</dbReference>
<dbReference type="InterPro" id="IPR005467">
    <property type="entry name" value="His_kinase_dom"/>
</dbReference>